<reference evidence="2" key="1">
    <citation type="journal article" date="2022" name="Mol. Ecol. Resour.">
        <title>The genomes of chicory, endive, great burdock and yacon provide insights into Asteraceae palaeo-polyploidization history and plant inulin production.</title>
        <authorList>
            <person name="Fan W."/>
            <person name="Wang S."/>
            <person name="Wang H."/>
            <person name="Wang A."/>
            <person name="Jiang F."/>
            <person name="Liu H."/>
            <person name="Zhao H."/>
            <person name="Xu D."/>
            <person name="Zhang Y."/>
        </authorList>
    </citation>
    <scope>NUCLEOTIDE SEQUENCE [LARGE SCALE GENOMIC DNA]</scope>
    <source>
        <strain evidence="2">cv. Punajuju</strain>
    </source>
</reference>
<protein>
    <submittedName>
        <fullName evidence="1">Uncharacterized protein</fullName>
    </submittedName>
</protein>
<reference evidence="1 2" key="2">
    <citation type="journal article" date="2022" name="Mol. Ecol. Resour.">
        <title>The genomes of chicory, endive, great burdock and yacon provide insights into Asteraceae paleo-polyploidization history and plant inulin production.</title>
        <authorList>
            <person name="Fan W."/>
            <person name="Wang S."/>
            <person name="Wang H."/>
            <person name="Wang A."/>
            <person name="Jiang F."/>
            <person name="Liu H."/>
            <person name="Zhao H."/>
            <person name="Xu D."/>
            <person name="Zhang Y."/>
        </authorList>
    </citation>
    <scope>NUCLEOTIDE SEQUENCE [LARGE SCALE GENOMIC DNA]</scope>
    <source>
        <strain evidence="2">cv. Punajuju</strain>
        <tissue evidence="1">Leaves</tissue>
    </source>
</reference>
<accession>A0ACB9BIT9</accession>
<dbReference type="Proteomes" id="UP001055811">
    <property type="component" value="Linkage Group LG06"/>
</dbReference>
<dbReference type="EMBL" id="CM042014">
    <property type="protein sequence ID" value="KAI3721921.1"/>
    <property type="molecule type" value="Genomic_DNA"/>
</dbReference>
<evidence type="ECO:0000313" key="2">
    <source>
        <dbReference type="Proteomes" id="UP001055811"/>
    </source>
</evidence>
<comment type="caution">
    <text evidence="1">The sequence shown here is derived from an EMBL/GenBank/DDBJ whole genome shotgun (WGS) entry which is preliminary data.</text>
</comment>
<gene>
    <name evidence="1" type="ORF">L2E82_32940</name>
</gene>
<proteinExistence type="predicted"/>
<sequence length="133" mass="15197">MNKLKKMALRVSASKLSKEEIARLKQIFKMIDTDNSGYITFDELKEGLKRCGADLDESDIHDLMQSADIDNSGTIDYDEFVAATLHFTKVDREDRLLLLFHILTKMGVVILHAMNSNMPARSLELHIFILKKL</sequence>
<organism evidence="1 2">
    <name type="scientific">Cichorium intybus</name>
    <name type="common">Chicory</name>
    <dbReference type="NCBI Taxonomy" id="13427"/>
    <lineage>
        <taxon>Eukaryota</taxon>
        <taxon>Viridiplantae</taxon>
        <taxon>Streptophyta</taxon>
        <taxon>Embryophyta</taxon>
        <taxon>Tracheophyta</taxon>
        <taxon>Spermatophyta</taxon>
        <taxon>Magnoliopsida</taxon>
        <taxon>eudicotyledons</taxon>
        <taxon>Gunneridae</taxon>
        <taxon>Pentapetalae</taxon>
        <taxon>asterids</taxon>
        <taxon>campanulids</taxon>
        <taxon>Asterales</taxon>
        <taxon>Asteraceae</taxon>
        <taxon>Cichorioideae</taxon>
        <taxon>Cichorieae</taxon>
        <taxon>Cichoriinae</taxon>
        <taxon>Cichorium</taxon>
    </lineage>
</organism>
<evidence type="ECO:0000313" key="1">
    <source>
        <dbReference type="EMBL" id="KAI3721921.1"/>
    </source>
</evidence>
<name>A0ACB9BIT9_CICIN</name>
<keyword evidence="2" id="KW-1185">Reference proteome</keyword>